<dbReference type="FunFam" id="3.30.565.10:FF:000010">
    <property type="entry name" value="Sensor histidine kinase RcsC"/>
    <property type="match status" value="1"/>
</dbReference>
<evidence type="ECO:0000313" key="18">
    <source>
        <dbReference type="Proteomes" id="UP000293465"/>
    </source>
</evidence>
<keyword evidence="5" id="KW-0808">Transferase</keyword>
<evidence type="ECO:0000256" key="4">
    <source>
        <dbReference type="ARBA" id="ARBA00022553"/>
    </source>
</evidence>
<dbReference type="Proteomes" id="UP000293465">
    <property type="component" value="Unassembled WGS sequence"/>
</dbReference>
<evidence type="ECO:0000256" key="13">
    <source>
        <dbReference type="PROSITE-ProRule" id="PRU00169"/>
    </source>
</evidence>
<dbReference type="Pfam" id="PF00512">
    <property type="entry name" value="HisKA"/>
    <property type="match status" value="1"/>
</dbReference>
<evidence type="ECO:0000256" key="5">
    <source>
        <dbReference type="ARBA" id="ARBA00022679"/>
    </source>
</evidence>
<dbReference type="InterPro" id="IPR000700">
    <property type="entry name" value="PAS-assoc_C"/>
</dbReference>
<dbReference type="SMART" id="SM00448">
    <property type="entry name" value="REC"/>
    <property type="match status" value="1"/>
</dbReference>
<dbReference type="GeneID" id="56275279"/>
<dbReference type="GO" id="GO:0005524">
    <property type="term" value="F:ATP binding"/>
    <property type="evidence" value="ECO:0007669"/>
    <property type="project" value="UniProtKB-KW"/>
</dbReference>
<dbReference type="CDD" id="cd17546">
    <property type="entry name" value="REC_hyHK_CKI1_RcsC-like"/>
    <property type="match status" value="1"/>
</dbReference>
<dbReference type="PANTHER" id="PTHR45339:SF1">
    <property type="entry name" value="HYBRID SIGNAL TRANSDUCTION HISTIDINE KINASE J"/>
    <property type="match status" value="1"/>
</dbReference>
<dbReference type="SUPFAM" id="SSF52172">
    <property type="entry name" value="CheY-like"/>
    <property type="match status" value="1"/>
</dbReference>
<keyword evidence="4 13" id="KW-0597">Phosphoprotein</keyword>
<dbReference type="InterPro" id="IPR004358">
    <property type="entry name" value="Sig_transdc_His_kin-like_C"/>
</dbReference>
<dbReference type="InterPro" id="IPR036890">
    <property type="entry name" value="HATPase_C_sf"/>
</dbReference>
<keyword evidence="10" id="KW-1133">Transmembrane helix</keyword>
<keyword evidence="8" id="KW-0418">Kinase</keyword>
<dbReference type="SUPFAM" id="SSF55785">
    <property type="entry name" value="PYP-like sensor domain (PAS domain)"/>
    <property type="match status" value="1"/>
</dbReference>
<keyword evidence="7" id="KW-0547">Nucleotide-binding</keyword>
<dbReference type="Gene3D" id="3.30.565.10">
    <property type="entry name" value="Histidine kinase-like ATPase, C-terminal domain"/>
    <property type="match status" value="1"/>
</dbReference>
<dbReference type="InterPro" id="IPR003594">
    <property type="entry name" value="HATPase_dom"/>
</dbReference>
<dbReference type="Pfam" id="PF00072">
    <property type="entry name" value="Response_reg"/>
    <property type="match status" value="1"/>
</dbReference>
<keyword evidence="12" id="KW-0472">Membrane</keyword>
<evidence type="ECO:0000256" key="11">
    <source>
        <dbReference type="ARBA" id="ARBA00023012"/>
    </source>
</evidence>
<dbReference type="EC" id="2.7.13.3" evidence="3"/>
<dbReference type="Pfam" id="PF02518">
    <property type="entry name" value="HATPase_c"/>
    <property type="match status" value="1"/>
</dbReference>
<comment type="subcellular location">
    <subcellularLocation>
        <location evidence="2">Membrane</location>
    </subcellularLocation>
</comment>
<name>A0A4Q5KL41_9GAMM</name>
<dbReference type="InterPro" id="IPR035965">
    <property type="entry name" value="PAS-like_dom_sf"/>
</dbReference>
<evidence type="ECO:0000313" key="17">
    <source>
        <dbReference type="EMBL" id="RYU46322.1"/>
    </source>
</evidence>
<feature type="domain" description="Response regulatory" evidence="15">
    <location>
        <begin position="574"/>
        <end position="690"/>
    </location>
</feature>
<dbReference type="PRINTS" id="PR00344">
    <property type="entry name" value="BCTRLSENSOR"/>
</dbReference>
<dbReference type="PROSITE" id="PS50113">
    <property type="entry name" value="PAC"/>
    <property type="match status" value="1"/>
</dbReference>
<dbReference type="Gene3D" id="3.30.450.20">
    <property type="entry name" value="PAS domain"/>
    <property type="match status" value="1"/>
</dbReference>
<evidence type="ECO:0000256" key="8">
    <source>
        <dbReference type="ARBA" id="ARBA00022777"/>
    </source>
</evidence>
<dbReference type="SMART" id="SM00387">
    <property type="entry name" value="HATPase_c"/>
    <property type="match status" value="1"/>
</dbReference>
<evidence type="ECO:0000256" key="7">
    <source>
        <dbReference type="ARBA" id="ARBA00022741"/>
    </source>
</evidence>
<feature type="domain" description="Histidine kinase" evidence="14">
    <location>
        <begin position="334"/>
        <end position="551"/>
    </location>
</feature>
<comment type="caution">
    <text evidence="17">The sequence shown here is derived from an EMBL/GenBank/DDBJ whole genome shotgun (WGS) entry which is preliminary data.</text>
</comment>
<dbReference type="PROSITE" id="PS50109">
    <property type="entry name" value="HIS_KIN"/>
    <property type="match status" value="1"/>
</dbReference>
<dbReference type="PROSITE" id="PS50110">
    <property type="entry name" value="RESPONSE_REGULATORY"/>
    <property type="match status" value="1"/>
</dbReference>
<dbReference type="GO" id="GO:0016020">
    <property type="term" value="C:membrane"/>
    <property type="evidence" value="ECO:0007669"/>
    <property type="project" value="UniProtKB-SubCell"/>
</dbReference>
<reference evidence="17 18" key="1">
    <citation type="submission" date="2019-02" db="EMBL/GenBank/DDBJ databases">
        <title>Genome sequences of Aliivibrio finisterrensis strains from farmed Atlantic salmon.</title>
        <authorList>
            <person name="Bowman J.P."/>
        </authorList>
    </citation>
    <scope>NUCLEOTIDE SEQUENCE [LARGE SCALE GENOMIC DNA]</scope>
    <source>
        <strain evidence="17 18">A32</strain>
    </source>
</reference>
<dbReference type="Gene3D" id="1.10.287.130">
    <property type="match status" value="1"/>
</dbReference>
<evidence type="ECO:0000259" key="16">
    <source>
        <dbReference type="PROSITE" id="PS50113"/>
    </source>
</evidence>
<proteinExistence type="predicted"/>
<dbReference type="CDD" id="cd16922">
    <property type="entry name" value="HATPase_EvgS-ArcB-TorS-like"/>
    <property type="match status" value="1"/>
</dbReference>
<dbReference type="SUPFAM" id="SSF47384">
    <property type="entry name" value="Homodimeric domain of signal transducing histidine kinase"/>
    <property type="match status" value="1"/>
</dbReference>
<dbReference type="AlphaFoldDB" id="A0A4Q5KL41"/>
<evidence type="ECO:0000256" key="1">
    <source>
        <dbReference type="ARBA" id="ARBA00000085"/>
    </source>
</evidence>
<feature type="modified residue" description="4-aspartylphosphate" evidence="13">
    <location>
        <position position="625"/>
    </location>
</feature>
<dbReference type="InterPro" id="IPR011006">
    <property type="entry name" value="CheY-like_superfamily"/>
</dbReference>
<evidence type="ECO:0000256" key="6">
    <source>
        <dbReference type="ARBA" id="ARBA00022692"/>
    </source>
</evidence>
<dbReference type="SUPFAM" id="SSF55874">
    <property type="entry name" value="ATPase domain of HSP90 chaperone/DNA topoisomerase II/histidine kinase"/>
    <property type="match status" value="1"/>
</dbReference>
<dbReference type="PANTHER" id="PTHR45339">
    <property type="entry name" value="HYBRID SIGNAL TRANSDUCTION HISTIDINE KINASE J"/>
    <property type="match status" value="1"/>
</dbReference>
<protein>
    <recommendedName>
        <fullName evidence="3">histidine kinase</fullName>
        <ecNumber evidence="3">2.7.13.3</ecNumber>
    </recommendedName>
</protein>
<sequence>MKDHAEKEQLQEALLELKRSKERESHLYKENQAILNGLSAISDAQNKEDIFNSLLVVIKKFIHFDNAFVISSSDEKCLSVLASTDDIFNDLTWSFSDLFYRACHNESIILFKPKNTQEFSSLPPELKTEFSSVAISGIQSSSGHAVIVLTSRRFGEYSASTKNSLQRFTPLIERAVIDIDYKHRLQSLVDIKTKALHLSKQRFQDFANTVGDWFWETDINFNFSYLAGTKINETKMSSQNLLGLIESESIRKQILAAKHHNKSFNELEWCPEKLNNKVWFSLSGTPYYDEFGVLTGYRGTAKDISARKKRITEIHKAKVEAEKANRAKSQFLAMMSHEIRTPLNAILGMIDVFSGSHLSSEQKQWLEQMETSSQLLLTIISDVLDISRIEAGTFILDEQPIDLIKTIHSAIDYFMVIAQDKGIKLTVTTSQNVPINVIADQTRIAQVIFNLVGNAVKFTNNGSVCLNISLSDGDLICFSIKDTGIGIARDITEQLFKPFIQADSSITRQFGGTGLGLSITKRLTELMNGTIEVESLIGEGSTFTVKLPLKETVPISRKFPINELIPEISKQYLSVLVAEDNKANQAVMKLLLERQGHQVTLVKNGVEVIQEWSDHNNNYDVILMDVSMPIKDGISATKEIRATGSLIPIVAITGHALREEKKLCIDAGMNDFVSKPIRAKQLKAVLRSLNL</sequence>
<dbReference type="InterPro" id="IPR036097">
    <property type="entry name" value="HisK_dim/P_sf"/>
</dbReference>
<evidence type="ECO:0000256" key="10">
    <source>
        <dbReference type="ARBA" id="ARBA00022989"/>
    </source>
</evidence>
<feature type="domain" description="PAC" evidence="16">
    <location>
        <begin position="260"/>
        <end position="316"/>
    </location>
</feature>
<gene>
    <name evidence="17" type="ORF">ERW49_09470</name>
</gene>
<dbReference type="GO" id="GO:0000155">
    <property type="term" value="F:phosphorelay sensor kinase activity"/>
    <property type="evidence" value="ECO:0007669"/>
    <property type="project" value="InterPro"/>
</dbReference>
<organism evidence="17 18">
    <name type="scientific">Aliivibrio finisterrensis</name>
    <dbReference type="NCBI Taxonomy" id="511998"/>
    <lineage>
        <taxon>Bacteria</taxon>
        <taxon>Pseudomonadati</taxon>
        <taxon>Pseudomonadota</taxon>
        <taxon>Gammaproteobacteria</taxon>
        <taxon>Vibrionales</taxon>
        <taxon>Vibrionaceae</taxon>
        <taxon>Aliivibrio</taxon>
    </lineage>
</organism>
<accession>A0A4Q5KL41</accession>
<evidence type="ECO:0000256" key="3">
    <source>
        <dbReference type="ARBA" id="ARBA00012438"/>
    </source>
</evidence>
<evidence type="ECO:0000256" key="2">
    <source>
        <dbReference type="ARBA" id="ARBA00004370"/>
    </source>
</evidence>
<dbReference type="InterPro" id="IPR001789">
    <property type="entry name" value="Sig_transdc_resp-reg_receiver"/>
</dbReference>
<dbReference type="OrthoDB" id="9810730at2"/>
<dbReference type="FunFam" id="1.10.287.130:FF:000004">
    <property type="entry name" value="Ethylene receptor 1"/>
    <property type="match status" value="1"/>
</dbReference>
<keyword evidence="11" id="KW-0902">Two-component regulatory system</keyword>
<dbReference type="InterPro" id="IPR003661">
    <property type="entry name" value="HisK_dim/P_dom"/>
</dbReference>
<dbReference type="SMART" id="SM00388">
    <property type="entry name" value="HisKA"/>
    <property type="match status" value="1"/>
</dbReference>
<keyword evidence="9" id="KW-0067">ATP-binding</keyword>
<keyword evidence="6" id="KW-0812">Transmembrane</keyword>
<dbReference type="InterPro" id="IPR005467">
    <property type="entry name" value="His_kinase_dom"/>
</dbReference>
<dbReference type="EMBL" id="SEZJ01000007">
    <property type="protein sequence ID" value="RYU46322.1"/>
    <property type="molecule type" value="Genomic_DNA"/>
</dbReference>
<evidence type="ECO:0000259" key="14">
    <source>
        <dbReference type="PROSITE" id="PS50109"/>
    </source>
</evidence>
<comment type="catalytic activity">
    <reaction evidence="1">
        <text>ATP + protein L-histidine = ADP + protein N-phospho-L-histidine.</text>
        <dbReference type="EC" id="2.7.13.3"/>
    </reaction>
</comment>
<evidence type="ECO:0000256" key="12">
    <source>
        <dbReference type="ARBA" id="ARBA00023136"/>
    </source>
</evidence>
<evidence type="ECO:0000256" key="9">
    <source>
        <dbReference type="ARBA" id="ARBA00022840"/>
    </source>
</evidence>
<dbReference type="Gene3D" id="3.40.50.2300">
    <property type="match status" value="1"/>
</dbReference>
<dbReference type="CDD" id="cd00082">
    <property type="entry name" value="HisKA"/>
    <property type="match status" value="1"/>
</dbReference>
<evidence type="ECO:0000259" key="15">
    <source>
        <dbReference type="PROSITE" id="PS50110"/>
    </source>
</evidence>
<dbReference type="RefSeq" id="WP_130087090.1">
    <property type="nucleotide sequence ID" value="NZ_SEZJ01000007.1"/>
</dbReference>